<accession>A0A8J9ZDF0</accession>
<feature type="compositionally biased region" description="Basic and acidic residues" evidence="10">
    <location>
        <begin position="413"/>
        <end position="434"/>
    </location>
</feature>
<feature type="chain" id="PRO_5035436432" description="Secretogranin-3" evidence="11">
    <location>
        <begin position="25"/>
        <end position="516"/>
    </location>
</feature>
<feature type="region of interest" description="Disordered" evidence="10">
    <location>
        <begin position="275"/>
        <end position="446"/>
    </location>
</feature>
<dbReference type="GO" id="GO:0033366">
    <property type="term" value="P:protein localization to secretory granule"/>
    <property type="evidence" value="ECO:0007669"/>
    <property type="project" value="TreeGrafter"/>
</dbReference>
<evidence type="ECO:0000313" key="13">
    <source>
        <dbReference type="Proteomes" id="UP000838412"/>
    </source>
</evidence>
<dbReference type="Proteomes" id="UP000838412">
    <property type="component" value="Chromosome 19"/>
</dbReference>
<comment type="subcellular location">
    <subcellularLocation>
        <location evidence="1">Cytoplasmic vesicle</location>
        <location evidence="1">Secretory vesicle membrane</location>
        <topology evidence="1">Peripheral membrane protein</topology>
    </subcellularLocation>
    <subcellularLocation>
        <location evidence="2">Secreted</location>
    </subcellularLocation>
</comment>
<evidence type="ECO:0000256" key="6">
    <source>
        <dbReference type="ARBA" id="ARBA00022729"/>
    </source>
</evidence>
<feature type="compositionally biased region" description="Polar residues" evidence="10">
    <location>
        <begin position="437"/>
        <end position="446"/>
    </location>
</feature>
<dbReference type="GO" id="GO:0005576">
    <property type="term" value="C:extracellular region"/>
    <property type="evidence" value="ECO:0007669"/>
    <property type="project" value="UniProtKB-SubCell"/>
</dbReference>
<keyword evidence="8" id="KW-0968">Cytoplasmic vesicle</keyword>
<dbReference type="Pfam" id="PF15467">
    <property type="entry name" value="SGIII"/>
    <property type="match status" value="1"/>
</dbReference>
<evidence type="ECO:0000256" key="5">
    <source>
        <dbReference type="ARBA" id="ARBA00022685"/>
    </source>
</evidence>
<evidence type="ECO:0000256" key="8">
    <source>
        <dbReference type="ARBA" id="ARBA00023329"/>
    </source>
</evidence>
<feature type="compositionally biased region" description="Acidic residues" evidence="10">
    <location>
        <begin position="302"/>
        <end position="311"/>
    </location>
</feature>
<dbReference type="GO" id="GO:0030667">
    <property type="term" value="C:secretory granule membrane"/>
    <property type="evidence" value="ECO:0007669"/>
    <property type="project" value="TreeGrafter"/>
</dbReference>
<dbReference type="GO" id="GO:0030658">
    <property type="term" value="C:transport vesicle membrane"/>
    <property type="evidence" value="ECO:0007669"/>
    <property type="project" value="UniProtKB-SubCell"/>
</dbReference>
<feature type="signal peptide" evidence="11">
    <location>
        <begin position="1"/>
        <end position="24"/>
    </location>
</feature>
<protein>
    <recommendedName>
        <fullName evidence="3">Secretogranin-3</fullName>
    </recommendedName>
    <alternativeName>
        <fullName evidence="9">Secretogranin III</fullName>
    </alternativeName>
</protein>
<evidence type="ECO:0000256" key="7">
    <source>
        <dbReference type="ARBA" id="ARBA00023136"/>
    </source>
</evidence>
<evidence type="ECO:0000256" key="11">
    <source>
        <dbReference type="SAM" id="SignalP"/>
    </source>
</evidence>
<dbReference type="EMBL" id="OV696704">
    <property type="protein sequence ID" value="CAH1251622.1"/>
    <property type="molecule type" value="Genomic_DNA"/>
</dbReference>
<dbReference type="OrthoDB" id="10057061at2759"/>
<feature type="compositionally biased region" description="Acidic residues" evidence="10">
    <location>
        <begin position="326"/>
        <end position="350"/>
    </location>
</feature>
<dbReference type="PANTHER" id="PTHR17388:SF2">
    <property type="entry name" value="SECRETOGRANIN-3"/>
    <property type="match status" value="1"/>
</dbReference>
<sequence>MKKSAVCVCVLAVAICYVFGVARAAPLNKAEVETKNEQVKDEDQQVPQNSEAASTGTEPEEEEDDGVFSFKQLVLKPGNGEDEDDTQTETDTDDEDKEETVKRMVKDQSNDAKMASLQSADRLPPLDYGMGPENEVLKPGQVADYLYKDDPYGEFDIASNPEKLVHSIAMRIYVDNDVTDFEGIMSKLLTYGVITEKEAEEFEDAVAEELRQIVLAEDRKLFQAAKGVDFVKDPNSQYNEGLNLDYGANFLIPQTKQAYKTDAKSILDEESILDALKDEEKEENPEKDADKSSDEDAKDTPTSDEAEEEPEPGQAITKEEPRDGGDNADSDFNNEIDNDEEKSDESDKSDEEEKKGSNEEEEEEEEKEIVIDNGKTKEILKEKQEAEGEGDKEDEKESEEESEVINDADLDTAGEKEEKKMNDDLEDELREKYGYVDSSNGVTTPNDVTTAQELLQTEADADDSQLQESDMPFPQLTPEEYDELAKEFDRRVEEYYRKGFLNRNEVQELEAMVAPY</sequence>
<evidence type="ECO:0000256" key="1">
    <source>
        <dbReference type="ARBA" id="ARBA00004268"/>
    </source>
</evidence>
<proteinExistence type="predicted"/>
<evidence type="ECO:0000256" key="4">
    <source>
        <dbReference type="ARBA" id="ARBA00022525"/>
    </source>
</evidence>
<keyword evidence="13" id="KW-1185">Reference proteome</keyword>
<feature type="compositionally biased region" description="Basic and acidic residues" evidence="10">
    <location>
        <begin position="368"/>
        <end position="386"/>
    </location>
</feature>
<keyword evidence="4" id="KW-0964">Secreted</keyword>
<evidence type="ECO:0000256" key="9">
    <source>
        <dbReference type="ARBA" id="ARBA00033446"/>
    </source>
</evidence>
<dbReference type="PANTHER" id="PTHR17388">
    <property type="entry name" value="SECRETOGRANIN III"/>
    <property type="match status" value="1"/>
</dbReference>
<feature type="region of interest" description="Disordered" evidence="10">
    <location>
        <begin position="458"/>
        <end position="478"/>
    </location>
</feature>
<gene>
    <name evidence="12" type="primary">SCG3</name>
    <name evidence="12" type="ORF">BLAG_LOCUS11950</name>
</gene>
<feature type="compositionally biased region" description="Basic and acidic residues" evidence="10">
    <location>
        <begin position="99"/>
        <end position="110"/>
    </location>
</feature>
<keyword evidence="5" id="KW-0165">Cleavage on pair of basic residues</keyword>
<feature type="compositionally biased region" description="Acidic residues" evidence="10">
    <location>
        <begin position="387"/>
        <end position="412"/>
    </location>
</feature>
<feature type="region of interest" description="Disordered" evidence="10">
    <location>
        <begin position="34"/>
        <end position="116"/>
    </location>
</feature>
<evidence type="ECO:0000313" key="12">
    <source>
        <dbReference type="EMBL" id="CAH1251622.1"/>
    </source>
</evidence>
<evidence type="ECO:0000256" key="2">
    <source>
        <dbReference type="ARBA" id="ARBA00004613"/>
    </source>
</evidence>
<dbReference type="InterPro" id="IPR026197">
    <property type="entry name" value="SCG3"/>
</dbReference>
<dbReference type="AlphaFoldDB" id="A0A8J9ZDF0"/>
<name>A0A8J9ZDF0_BRALA</name>
<keyword evidence="7" id="KW-0472">Membrane</keyword>
<organism evidence="12 13">
    <name type="scientific">Branchiostoma lanceolatum</name>
    <name type="common">Common lancelet</name>
    <name type="synonym">Amphioxus lanceolatum</name>
    <dbReference type="NCBI Taxonomy" id="7740"/>
    <lineage>
        <taxon>Eukaryota</taxon>
        <taxon>Metazoa</taxon>
        <taxon>Chordata</taxon>
        <taxon>Cephalochordata</taxon>
        <taxon>Leptocardii</taxon>
        <taxon>Amphioxiformes</taxon>
        <taxon>Branchiostomatidae</taxon>
        <taxon>Branchiostoma</taxon>
    </lineage>
</organism>
<evidence type="ECO:0000256" key="10">
    <source>
        <dbReference type="SAM" id="MobiDB-lite"/>
    </source>
</evidence>
<feature type="compositionally biased region" description="Acidic residues" evidence="10">
    <location>
        <begin position="80"/>
        <end position="98"/>
    </location>
</feature>
<evidence type="ECO:0000256" key="3">
    <source>
        <dbReference type="ARBA" id="ARBA00013655"/>
    </source>
</evidence>
<feature type="compositionally biased region" description="Basic and acidic residues" evidence="10">
    <location>
        <begin position="275"/>
        <end position="301"/>
    </location>
</feature>
<feature type="compositionally biased region" description="Basic and acidic residues" evidence="10">
    <location>
        <begin position="34"/>
        <end position="43"/>
    </location>
</feature>
<reference evidence="12" key="1">
    <citation type="submission" date="2022-01" db="EMBL/GenBank/DDBJ databases">
        <authorList>
            <person name="Braso-Vives M."/>
        </authorList>
    </citation>
    <scope>NUCLEOTIDE SEQUENCE</scope>
</reference>
<keyword evidence="6 11" id="KW-0732">Signal</keyword>